<feature type="region of interest" description="Disordered" evidence="1">
    <location>
        <begin position="133"/>
        <end position="191"/>
    </location>
</feature>
<reference evidence="3 4" key="1">
    <citation type="journal article" date="2019" name="Nat. Plants">
        <title>Stout camphor tree genome fills gaps in understanding of flowering plant genome evolution.</title>
        <authorList>
            <person name="Chaw S.M."/>
            <person name="Liu Y.C."/>
            <person name="Wu Y.W."/>
            <person name="Wang H.Y."/>
            <person name="Lin C.I."/>
            <person name="Wu C.S."/>
            <person name="Ke H.M."/>
            <person name="Chang L.Y."/>
            <person name="Hsu C.Y."/>
            <person name="Yang H.T."/>
            <person name="Sudianto E."/>
            <person name="Hsu M.H."/>
            <person name="Wu K.P."/>
            <person name="Wang L.N."/>
            <person name="Leebens-Mack J.H."/>
            <person name="Tsai I.J."/>
        </authorList>
    </citation>
    <scope>NUCLEOTIDE SEQUENCE [LARGE SCALE GENOMIC DNA]</scope>
    <source>
        <strain evidence="4">cv. Chaw 1501</strain>
        <tissue evidence="3">Young leaves</tissue>
    </source>
</reference>
<keyword evidence="2" id="KW-1133">Transmembrane helix</keyword>
<comment type="caution">
    <text evidence="3">The sequence shown here is derived from an EMBL/GenBank/DDBJ whole genome shotgun (WGS) entry which is preliminary data.</text>
</comment>
<sequence length="223" mass="25750">MDFEIGTVKSEKAMAMRRYNQIRKVTTFFRLAEVCLVLVFLTWFSSRLPIAARNSGDFFRQLCIFLISPRFVFFFGNAIVITLVAKSGQFSGRSPVGSSSGTDIYDEFLKNSESNHHQKIRAEEEVTYETKNVIFENPNPKTGSDTKKEYRRSASEGPAPAKKRELRRSETDIGRREEESGVRASEAVEMSNEEFRRTIEEFIAKQQKFRREESMAIVWTDQI</sequence>
<dbReference type="Proteomes" id="UP000283530">
    <property type="component" value="Unassembled WGS sequence"/>
</dbReference>
<gene>
    <name evidence="3" type="ORF">CKAN_01115100</name>
</gene>
<feature type="compositionally biased region" description="Basic and acidic residues" evidence="1">
    <location>
        <begin position="167"/>
        <end position="181"/>
    </location>
</feature>
<feature type="transmembrane region" description="Helical" evidence="2">
    <location>
        <begin position="58"/>
        <end position="85"/>
    </location>
</feature>
<evidence type="ECO:0008006" key="5">
    <source>
        <dbReference type="Google" id="ProtNLM"/>
    </source>
</evidence>
<feature type="transmembrane region" description="Helical" evidence="2">
    <location>
        <begin position="27"/>
        <end position="46"/>
    </location>
</feature>
<keyword evidence="4" id="KW-1185">Reference proteome</keyword>
<name>A0A3S3NM16_9MAGN</name>
<evidence type="ECO:0000313" key="4">
    <source>
        <dbReference type="Proteomes" id="UP000283530"/>
    </source>
</evidence>
<keyword evidence="2" id="KW-0472">Membrane</keyword>
<protein>
    <recommendedName>
        <fullName evidence="5">DUF4408 domain-containing protein</fullName>
    </recommendedName>
</protein>
<organism evidence="3 4">
    <name type="scientific">Cinnamomum micranthum f. kanehirae</name>
    <dbReference type="NCBI Taxonomy" id="337451"/>
    <lineage>
        <taxon>Eukaryota</taxon>
        <taxon>Viridiplantae</taxon>
        <taxon>Streptophyta</taxon>
        <taxon>Embryophyta</taxon>
        <taxon>Tracheophyta</taxon>
        <taxon>Spermatophyta</taxon>
        <taxon>Magnoliopsida</taxon>
        <taxon>Magnoliidae</taxon>
        <taxon>Laurales</taxon>
        <taxon>Lauraceae</taxon>
        <taxon>Cinnamomum</taxon>
    </lineage>
</organism>
<keyword evidence="2" id="KW-0812">Transmembrane</keyword>
<dbReference type="PANTHER" id="PTHR33640:SF8">
    <property type="entry name" value="TRANSMEMBRANE PROTEIN"/>
    <property type="match status" value="1"/>
</dbReference>
<evidence type="ECO:0000256" key="2">
    <source>
        <dbReference type="SAM" id="Phobius"/>
    </source>
</evidence>
<evidence type="ECO:0000256" key="1">
    <source>
        <dbReference type="SAM" id="MobiDB-lite"/>
    </source>
</evidence>
<proteinExistence type="predicted"/>
<evidence type="ECO:0000313" key="3">
    <source>
        <dbReference type="EMBL" id="RWR82434.1"/>
    </source>
</evidence>
<dbReference type="AlphaFoldDB" id="A0A3S3NM16"/>
<dbReference type="EMBL" id="QPKB01000004">
    <property type="protein sequence ID" value="RWR82434.1"/>
    <property type="molecule type" value="Genomic_DNA"/>
</dbReference>
<accession>A0A3S3NM16</accession>
<dbReference type="PANTHER" id="PTHR33640">
    <property type="entry name" value="TRANSMEMBRANE PROTEIN"/>
    <property type="match status" value="1"/>
</dbReference>
<dbReference type="OrthoDB" id="1916829at2759"/>
<feature type="compositionally biased region" description="Basic and acidic residues" evidence="1">
    <location>
        <begin position="144"/>
        <end position="154"/>
    </location>
</feature>